<dbReference type="InterPro" id="IPR016185">
    <property type="entry name" value="PreATP-grasp_dom_sf"/>
</dbReference>
<dbReference type="InterPro" id="IPR011761">
    <property type="entry name" value="ATP-grasp"/>
</dbReference>
<gene>
    <name evidence="22" type="primary">accC</name>
    <name evidence="22" type="ORF">GNT65_04025</name>
</gene>
<dbReference type="Pfam" id="PF02785">
    <property type="entry name" value="Biotin_carb_C"/>
    <property type="match status" value="1"/>
</dbReference>
<evidence type="ECO:0000256" key="14">
    <source>
        <dbReference type="ARBA" id="ARBA00023160"/>
    </source>
</evidence>
<feature type="domain" description="Biotin carboxylation" evidence="21">
    <location>
        <begin position="4"/>
        <end position="448"/>
    </location>
</feature>
<sequence length="451" mass="48646">MTRRFNKVLIANRGEIALRIIRACRQLGIKTVAVYSSADKDSGHLRLADEQICIGPAPAKDSYLNTAAILGAADLARVDAIHPGYGFLAENADFAQQVVESGFHFIGPEADTIRLMGDKVSAIAAMKAAGVPTVPGSDGLLGEDEARSLEVAARIGYPLIIKATAGGGGKGMRVAEDEAGLLGAIALTRQEAEAAFGNDGVYLEKYLTRPRHIEVQVLCDHLGHCISLGERDCSLQRAQQKVIESAPAPGLTHEQRQQISQSCIKACQTIGYRGAGTLEFLYQDGEFYFMEMNTRIQVEHTITEMVTGVDLLAQQLLVAQGAPLALQEPLIQPQGHAIECRINAEDPISFAPSPGRIDRLVVPAGLGVRWESHLSPGACVPPQYDAMISKLITWGDDRAQAIARMRTALDELVITGIKTNVPLLKALLDDPKVRQGETSIHYLEDTFLPGK</sequence>
<dbReference type="PROSITE" id="PS00867">
    <property type="entry name" value="CPSASE_2"/>
    <property type="match status" value="1"/>
</dbReference>
<evidence type="ECO:0000256" key="17">
    <source>
        <dbReference type="ARBA" id="ARBA00048600"/>
    </source>
</evidence>
<dbReference type="PROSITE" id="PS00866">
    <property type="entry name" value="CPSASE_1"/>
    <property type="match status" value="1"/>
</dbReference>
<keyword evidence="7 19" id="KW-0436">Ligase</keyword>
<evidence type="ECO:0000259" key="21">
    <source>
        <dbReference type="PROSITE" id="PS50979"/>
    </source>
</evidence>
<proteinExistence type="predicted"/>
<keyword evidence="23" id="KW-1185">Reference proteome</keyword>
<evidence type="ECO:0000256" key="1">
    <source>
        <dbReference type="ARBA" id="ARBA00003761"/>
    </source>
</evidence>
<dbReference type="SUPFAM" id="SSF56059">
    <property type="entry name" value="Glutathione synthetase ATP-binding domain-like"/>
    <property type="match status" value="1"/>
</dbReference>
<feature type="domain" description="ATP-grasp" evidence="20">
    <location>
        <begin position="123"/>
        <end position="320"/>
    </location>
</feature>
<reference evidence="22 23" key="1">
    <citation type="submission" date="2019-12" db="EMBL/GenBank/DDBJ databases">
        <title>Shewanella insulae sp. nov., isolated from a tidal flat.</title>
        <authorList>
            <person name="Yoon J.-H."/>
        </authorList>
    </citation>
    <scope>NUCLEOTIDE SEQUENCE [LARGE SCALE GENOMIC DNA]</scope>
    <source>
        <strain evidence="22 23">JBTF-M18</strain>
    </source>
</reference>
<keyword evidence="6 19" id="KW-0444">Lipid biosynthesis</keyword>
<comment type="catalytic activity">
    <reaction evidence="17 19">
        <text>N(6)-biotinyl-L-lysyl-[protein] + hydrogencarbonate + ATP = N(6)-carboxybiotinyl-L-lysyl-[protein] + ADP + phosphate + H(+)</text>
        <dbReference type="Rhea" id="RHEA:13501"/>
        <dbReference type="Rhea" id="RHEA-COMP:10505"/>
        <dbReference type="Rhea" id="RHEA-COMP:10506"/>
        <dbReference type="ChEBI" id="CHEBI:15378"/>
        <dbReference type="ChEBI" id="CHEBI:17544"/>
        <dbReference type="ChEBI" id="CHEBI:30616"/>
        <dbReference type="ChEBI" id="CHEBI:43474"/>
        <dbReference type="ChEBI" id="CHEBI:83144"/>
        <dbReference type="ChEBI" id="CHEBI:83145"/>
        <dbReference type="ChEBI" id="CHEBI:456216"/>
        <dbReference type="EC" id="6.3.4.14"/>
    </reaction>
</comment>
<evidence type="ECO:0000256" key="13">
    <source>
        <dbReference type="ARBA" id="ARBA00023098"/>
    </source>
</evidence>
<dbReference type="Gene3D" id="3.40.50.20">
    <property type="match status" value="1"/>
</dbReference>
<dbReference type="EC" id="6.3.4.14" evidence="4 19"/>
<dbReference type="NCBIfam" id="TIGR00514">
    <property type="entry name" value="accC"/>
    <property type="match status" value="1"/>
</dbReference>
<comment type="pathway">
    <text evidence="2 19">Lipid metabolism; malonyl-CoA biosynthesis; malonyl-CoA from acetyl-CoA: step 1/1.</text>
</comment>
<keyword evidence="14 19" id="KW-0275">Fatty acid biosynthesis</keyword>
<evidence type="ECO:0000256" key="18">
    <source>
        <dbReference type="PROSITE-ProRule" id="PRU00409"/>
    </source>
</evidence>
<dbReference type="InterPro" id="IPR005482">
    <property type="entry name" value="Biotin_COase_C"/>
</dbReference>
<dbReference type="PROSITE" id="PS50979">
    <property type="entry name" value="BC"/>
    <property type="match status" value="1"/>
</dbReference>
<keyword evidence="9 18" id="KW-0547">Nucleotide-binding</keyword>
<dbReference type="InterPro" id="IPR004549">
    <property type="entry name" value="Acetyl_CoA_COase_biotin_COase"/>
</dbReference>
<keyword evidence="10 19" id="KW-0276">Fatty acid metabolism</keyword>
<dbReference type="PANTHER" id="PTHR48095:SF2">
    <property type="entry name" value="BIOTIN CARBOXYLASE, CHLOROPLASTIC"/>
    <property type="match status" value="1"/>
</dbReference>
<evidence type="ECO:0000313" key="22">
    <source>
        <dbReference type="EMBL" id="MXR67839.1"/>
    </source>
</evidence>
<protein>
    <recommendedName>
        <fullName evidence="5 19">Biotin carboxylase</fullName>
        <ecNumber evidence="4 19">6.3.4.14</ecNumber>
    </recommendedName>
    <alternativeName>
        <fullName evidence="16 19">Acetyl-coenzyme A carboxylase biotin carboxylase subunit A</fullName>
    </alternativeName>
</protein>
<dbReference type="Gene3D" id="3.30.1490.20">
    <property type="entry name" value="ATP-grasp fold, A domain"/>
    <property type="match status" value="1"/>
</dbReference>
<name>A0A6L7HU52_9GAMM</name>
<evidence type="ECO:0000256" key="7">
    <source>
        <dbReference type="ARBA" id="ARBA00022598"/>
    </source>
</evidence>
<dbReference type="InterPro" id="IPR011764">
    <property type="entry name" value="Biotin_carboxylation_dom"/>
</dbReference>
<dbReference type="UniPathway" id="UPA00655">
    <property type="reaction ID" value="UER00711"/>
</dbReference>
<keyword evidence="15 19" id="KW-0092">Biotin</keyword>
<dbReference type="InterPro" id="IPR005481">
    <property type="entry name" value="BC-like_N"/>
</dbReference>
<evidence type="ECO:0000256" key="9">
    <source>
        <dbReference type="ARBA" id="ARBA00022741"/>
    </source>
</evidence>
<evidence type="ECO:0000256" key="5">
    <source>
        <dbReference type="ARBA" id="ARBA00017242"/>
    </source>
</evidence>
<comment type="caution">
    <text evidence="22">The sequence shown here is derived from an EMBL/GenBank/DDBJ whole genome shotgun (WGS) entry which is preliminary data.</text>
</comment>
<evidence type="ECO:0000256" key="12">
    <source>
        <dbReference type="ARBA" id="ARBA00022842"/>
    </source>
</evidence>
<comment type="function">
    <text evidence="1 19">This protein is a component of the acetyl coenzyme A carboxylase complex; first, biotin carboxylase catalyzes the carboxylation of the carrier protein and then the transcarboxylase transfers the carboxyl group to form malonyl-CoA.</text>
</comment>
<organism evidence="22 23">
    <name type="scientific">Shewanella insulae</name>
    <dbReference type="NCBI Taxonomy" id="2681496"/>
    <lineage>
        <taxon>Bacteria</taxon>
        <taxon>Pseudomonadati</taxon>
        <taxon>Pseudomonadota</taxon>
        <taxon>Gammaproteobacteria</taxon>
        <taxon>Alteromonadales</taxon>
        <taxon>Shewanellaceae</taxon>
        <taxon>Shewanella</taxon>
    </lineage>
</organism>
<evidence type="ECO:0000313" key="23">
    <source>
        <dbReference type="Proteomes" id="UP000474778"/>
    </source>
</evidence>
<evidence type="ECO:0000256" key="2">
    <source>
        <dbReference type="ARBA" id="ARBA00004956"/>
    </source>
</evidence>
<evidence type="ECO:0000256" key="8">
    <source>
        <dbReference type="ARBA" id="ARBA00022723"/>
    </source>
</evidence>
<dbReference type="Pfam" id="PF02786">
    <property type="entry name" value="CPSase_L_D2"/>
    <property type="match status" value="1"/>
</dbReference>
<keyword evidence="13 19" id="KW-0443">Lipid metabolism</keyword>
<dbReference type="GO" id="GO:0046872">
    <property type="term" value="F:metal ion binding"/>
    <property type="evidence" value="ECO:0007669"/>
    <property type="project" value="UniProtKB-KW"/>
</dbReference>
<comment type="subunit">
    <text evidence="3 19">Acetyl-CoA carboxylase is a heterohexamer of biotin carboxyl carrier protein, biotin carboxylase and the two subunits of carboxyl transferase in a 2:2 complex.</text>
</comment>
<evidence type="ECO:0000256" key="19">
    <source>
        <dbReference type="RuleBase" id="RU365063"/>
    </source>
</evidence>
<evidence type="ECO:0000256" key="3">
    <source>
        <dbReference type="ARBA" id="ARBA00011750"/>
    </source>
</evidence>
<dbReference type="InterPro" id="IPR011054">
    <property type="entry name" value="Rudment_hybrid_motif"/>
</dbReference>
<dbReference type="PANTHER" id="PTHR48095">
    <property type="entry name" value="PYRUVATE CARBOXYLASE SUBUNIT A"/>
    <property type="match status" value="1"/>
</dbReference>
<dbReference type="InterPro" id="IPR051602">
    <property type="entry name" value="ACC_Biotin_Carboxylase"/>
</dbReference>
<dbReference type="GO" id="GO:0006633">
    <property type="term" value="P:fatty acid biosynthetic process"/>
    <property type="evidence" value="ECO:0007669"/>
    <property type="project" value="UniProtKB-KW"/>
</dbReference>
<dbReference type="Pfam" id="PF00289">
    <property type="entry name" value="Biotin_carb_N"/>
    <property type="match status" value="1"/>
</dbReference>
<dbReference type="PROSITE" id="PS50975">
    <property type="entry name" value="ATP_GRASP"/>
    <property type="match status" value="1"/>
</dbReference>
<dbReference type="SMART" id="SM00878">
    <property type="entry name" value="Biotin_carb_C"/>
    <property type="match status" value="1"/>
</dbReference>
<keyword evidence="11 18" id="KW-0067">ATP-binding</keyword>
<dbReference type="Gene3D" id="3.30.470.20">
    <property type="entry name" value="ATP-grasp fold, B domain"/>
    <property type="match status" value="1"/>
</dbReference>
<dbReference type="InterPro" id="IPR005479">
    <property type="entry name" value="CPAse_ATP-bd"/>
</dbReference>
<dbReference type="FunFam" id="3.40.50.20:FF:000010">
    <property type="entry name" value="Propionyl-CoA carboxylase subunit alpha"/>
    <property type="match status" value="1"/>
</dbReference>
<evidence type="ECO:0000256" key="15">
    <source>
        <dbReference type="ARBA" id="ARBA00023267"/>
    </source>
</evidence>
<dbReference type="InterPro" id="IPR013815">
    <property type="entry name" value="ATP_grasp_subdomain_1"/>
</dbReference>
<dbReference type="GO" id="GO:0004075">
    <property type="term" value="F:biotin carboxylase activity"/>
    <property type="evidence" value="ECO:0007669"/>
    <property type="project" value="UniProtKB-EC"/>
</dbReference>
<evidence type="ECO:0000259" key="20">
    <source>
        <dbReference type="PROSITE" id="PS50975"/>
    </source>
</evidence>
<dbReference type="GO" id="GO:2001295">
    <property type="term" value="P:malonyl-CoA biosynthetic process"/>
    <property type="evidence" value="ECO:0007669"/>
    <property type="project" value="UniProtKB-UniPathway"/>
</dbReference>
<accession>A0A6L7HU52</accession>
<evidence type="ECO:0000256" key="4">
    <source>
        <dbReference type="ARBA" id="ARBA00013263"/>
    </source>
</evidence>
<evidence type="ECO:0000256" key="10">
    <source>
        <dbReference type="ARBA" id="ARBA00022832"/>
    </source>
</evidence>
<dbReference type="SUPFAM" id="SSF51246">
    <property type="entry name" value="Rudiment single hybrid motif"/>
    <property type="match status" value="1"/>
</dbReference>
<dbReference type="Proteomes" id="UP000474778">
    <property type="component" value="Unassembled WGS sequence"/>
</dbReference>
<dbReference type="AlphaFoldDB" id="A0A6L7HU52"/>
<evidence type="ECO:0000256" key="16">
    <source>
        <dbReference type="ARBA" id="ARBA00033786"/>
    </source>
</evidence>
<dbReference type="SUPFAM" id="SSF52440">
    <property type="entry name" value="PreATP-grasp domain"/>
    <property type="match status" value="1"/>
</dbReference>
<dbReference type="EMBL" id="WRPA01000002">
    <property type="protein sequence ID" value="MXR67839.1"/>
    <property type="molecule type" value="Genomic_DNA"/>
</dbReference>
<dbReference type="GO" id="GO:0005524">
    <property type="term" value="F:ATP binding"/>
    <property type="evidence" value="ECO:0007669"/>
    <property type="project" value="UniProtKB-UniRule"/>
</dbReference>
<evidence type="ECO:0000256" key="11">
    <source>
        <dbReference type="ARBA" id="ARBA00022840"/>
    </source>
</evidence>
<dbReference type="NCBIfam" id="NF006367">
    <property type="entry name" value="PRK08591.1"/>
    <property type="match status" value="1"/>
</dbReference>
<keyword evidence="12" id="KW-0460">Magnesium</keyword>
<evidence type="ECO:0000256" key="6">
    <source>
        <dbReference type="ARBA" id="ARBA00022516"/>
    </source>
</evidence>
<keyword evidence="8" id="KW-0479">Metal-binding</keyword>